<organism evidence="1 2">
    <name type="scientific">Vararia minispora EC-137</name>
    <dbReference type="NCBI Taxonomy" id="1314806"/>
    <lineage>
        <taxon>Eukaryota</taxon>
        <taxon>Fungi</taxon>
        <taxon>Dikarya</taxon>
        <taxon>Basidiomycota</taxon>
        <taxon>Agaricomycotina</taxon>
        <taxon>Agaricomycetes</taxon>
        <taxon>Russulales</taxon>
        <taxon>Lachnocladiaceae</taxon>
        <taxon>Vararia</taxon>
    </lineage>
</organism>
<dbReference type="EMBL" id="MU273480">
    <property type="protein sequence ID" value="KAI0035777.1"/>
    <property type="molecule type" value="Genomic_DNA"/>
</dbReference>
<evidence type="ECO:0000313" key="2">
    <source>
        <dbReference type="Proteomes" id="UP000814128"/>
    </source>
</evidence>
<name>A0ACB8QVU3_9AGAM</name>
<accession>A0ACB8QVU3</accession>
<reference evidence="1" key="2">
    <citation type="journal article" date="2022" name="New Phytol.">
        <title>Evolutionary transition to the ectomycorrhizal habit in the genomes of a hyperdiverse lineage of mushroom-forming fungi.</title>
        <authorList>
            <person name="Looney B."/>
            <person name="Miyauchi S."/>
            <person name="Morin E."/>
            <person name="Drula E."/>
            <person name="Courty P.E."/>
            <person name="Kohler A."/>
            <person name="Kuo A."/>
            <person name="LaButti K."/>
            <person name="Pangilinan J."/>
            <person name="Lipzen A."/>
            <person name="Riley R."/>
            <person name="Andreopoulos W."/>
            <person name="He G."/>
            <person name="Johnson J."/>
            <person name="Nolan M."/>
            <person name="Tritt A."/>
            <person name="Barry K.W."/>
            <person name="Grigoriev I.V."/>
            <person name="Nagy L.G."/>
            <person name="Hibbett D."/>
            <person name="Henrissat B."/>
            <person name="Matheny P.B."/>
            <person name="Labbe J."/>
            <person name="Martin F.M."/>
        </authorList>
    </citation>
    <scope>NUCLEOTIDE SEQUENCE</scope>
    <source>
        <strain evidence="1">EC-137</strain>
    </source>
</reference>
<reference evidence="1" key="1">
    <citation type="submission" date="2021-02" db="EMBL/GenBank/DDBJ databases">
        <authorList>
            <consortium name="DOE Joint Genome Institute"/>
            <person name="Ahrendt S."/>
            <person name="Looney B.P."/>
            <person name="Miyauchi S."/>
            <person name="Morin E."/>
            <person name="Drula E."/>
            <person name="Courty P.E."/>
            <person name="Chicoki N."/>
            <person name="Fauchery L."/>
            <person name="Kohler A."/>
            <person name="Kuo A."/>
            <person name="Labutti K."/>
            <person name="Pangilinan J."/>
            <person name="Lipzen A."/>
            <person name="Riley R."/>
            <person name="Andreopoulos W."/>
            <person name="He G."/>
            <person name="Johnson J."/>
            <person name="Barry K.W."/>
            <person name="Grigoriev I.V."/>
            <person name="Nagy L."/>
            <person name="Hibbett D."/>
            <person name="Henrissat B."/>
            <person name="Matheny P.B."/>
            <person name="Labbe J."/>
            <person name="Martin F."/>
        </authorList>
    </citation>
    <scope>NUCLEOTIDE SEQUENCE</scope>
    <source>
        <strain evidence="1">EC-137</strain>
    </source>
</reference>
<gene>
    <name evidence="1" type="ORF">K488DRAFT_82810</name>
</gene>
<protein>
    <submittedName>
        <fullName evidence="1">Uncharacterized protein</fullName>
    </submittedName>
</protein>
<dbReference type="Proteomes" id="UP000814128">
    <property type="component" value="Unassembled WGS sequence"/>
</dbReference>
<keyword evidence="2" id="KW-1185">Reference proteome</keyword>
<proteinExistence type="predicted"/>
<sequence>MDIDLNQPHWPAVLDWLSFHPHIVHLIATNPQEAPAVLEDYLQGGHMPSSRSVESSSVCGFRNAPHLMRQRVIDASIHTISVPVTNSLKMFTSSTLITLLGSKRLATPRLDIEDEKIGSSPALLLRGHEQPYLPSAPGEPGVYLSIRPRINTWPAFEAAFSSQNRYSPSHGENDWQYLGQYELLDAAPLDPVKDIGALPNGTRHKFFRTLADSKGRDDDYAVRLRARIFLRKYRGVTNPTPMMTSKCLKKYSNDHIRQRVKFKTISKAIREGDEKLYAYVMRPVGYNTGILMRLNEIEALNTLAPHSRTPSPIAGPSMSNRRLDLPPPLPILKGERRYPYIIAFPNDQILRQTSVHELRIQTPCRVGHLAIMTTPVKIDEHDLTLVVNNDIGCAEITMDKILLV</sequence>
<comment type="caution">
    <text evidence="1">The sequence shown here is derived from an EMBL/GenBank/DDBJ whole genome shotgun (WGS) entry which is preliminary data.</text>
</comment>
<evidence type="ECO:0000313" key="1">
    <source>
        <dbReference type="EMBL" id="KAI0035777.1"/>
    </source>
</evidence>